<accession>A0A3M6TFB1</accession>
<dbReference type="EMBL" id="RCHS01003760">
    <property type="protein sequence ID" value="RMX39904.1"/>
    <property type="molecule type" value="Genomic_DNA"/>
</dbReference>
<organism evidence="1 2">
    <name type="scientific">Pocillopora damicornis</name>
    <name type="common">Cauliflower coral</name>
    <name type="synonym">Millepora damicornis</name>
    <dbReference type="NCBI Taxonomy" id="46731"/>
    <lineage>
        <taxon>Eukaryota</taxon>
        <taxon>Metazoa</taxon>
        <taxon>Cnidaria</taxon>
        <taxon>Anthozoa</taxon>
        <taxon>Hexacorallia</taxon>
        <taxon>Scleractinia</taxon>
        <taxon>Astrocoeniina</taxon>
        <taxon>Pocilloporidae</taxon>
        <taxon>Pocillopora</taxon>
    </lineage>
</organism>
<gene>
    <name evidence="1" type="ORF">pdam_00024568</name>
</gene>
<evidence type="ECO:0000313" key="1">
    <source>
        <dbReference type="EMBL" id="RMX39904.1"/>
    </source>
</evidence>
<reference evidence="1 2" key="1">
    <citation type="journal article" date="2018" name="Sci. Rep.">
        <title>Comparative analysis of the Pocillopora damicornis genome highlights role of immune system in coral evolution.</title>
        <authorList>
            <person name="Cunning R."/>
            <person name="Bay R.A."/>
            <person name="Gillette P."/>
            <person name="Baker A.C."/>
            <person name="Traylor-Knowles N."/>
        </authorList>
    </citation>
    <scope>NUCLEOTIDE SEQUENCE [LARGE SCALE GENOMIC DNA]</scope>
    <source>
        <strain evidence="1">RSMAS</strain>
        <tissue evidence="1">Whole animal</tissue>
    </source>
</reference>
<comment type="caution">
    <text evidence="1">The sequence shown here is derived from an EMBL/GenBank/DDBJ whole genome shotgun (WGS) entry which is preliminary data.</text>
</comment>
<sequence>MYREKKEEETERERMERLNEEYNDIHWVGLYNFDKLSSLRVDEQSLNFSHHKMADWQLAVRFNGVSTTSAAPAKKCGAISDLITFRG</sequence>
<dbReference type="AlphaFoldDB" id="A0A3M6TFB1"/>
<evidence type="ECO:0000313" key="2">
    <source>
        <dbReference type="Proteomes" id="UP000275408"/>
    </source>
</evidence>
<name>A0A3M6TFB1_POCDA</name>
<proteinExistence type="predicted"/>
<dbReference type="Proteomes" id="UP000275408">
    <property type="component" value="Unassembled WGS sequence"/>
</dbReference>
<keyword evidence="2" id="KW-1185">Reference proteome</keyword>
<protein>
    <submittedName>
        <fullName evidence="1">Uncharacterized protein</fullName>
    </submittedName>
</protein>